<dbReference type="InterPro" id="IPR001841">
    <property type="entry name" value="Znf_RING"/>
</dbReference>
<dbReference type="SMART" id="SM00184">
    <property type="entry name" value="RING"/>
    <property type="match status" value="1"/>
</dbReference>
<dbReference type="GO" id="GO:0005634">
    <property type="term" value="C:nucleus"/>
    <property type="evidence" value="ECO:0007669"/>
    <property type="project" value="TreeGrafter"/>
</dbReference>
<dbReference type="Pfam" id="PF13639">
    <property type="entry name" value="zf-RING_2"/>
    <property type="match status" value="1"/>
</dbReference>
<keyword evidence="1" id="KW-0863">Zinc-finger</keyword>
<dbReference type="Proteomes" id="UP000287651">
    <property type="component" value="Unassembled WGS sequence"/>
</dbReference>
<dbReference type="PANTHER" id="PTHR21319">
    <property type="entry name" value="RING FINGER AND CHY ZINC FINGER DOMAIN-CONTAINING PROTEIN 1"/>
    <property type="match status" value="1"/>
</dbReference>
<dbReference type="GO" id="GO:0061630">
    <property type="term" value="F:ubiquitin protein ligase activity"/>
    <property type="evidence" value="ECO:0007669"/>
    <property type="project" value="TreeGrafter"/>
</dbReference>
<proteinExistence type="predicted"/>
<dbReference type="PROSITE" id="PS50089">
    <property type="entry name" value="ZF_RING_2"/>
    <property type="match status" value="1"/>
</dbReference>
<organism evidence="3 4">
    <name type="scientific">Ensete ventricosum</name>
    <name type="common">Abyssinian banana</name>
    <name type="synonym">Musa ensete</name>
    <dbReference type="NCBI Taxonomy" id="4639"/>
    <lineage>
        <taxon>Eukaryota</taxon>
        <taxon>Viridiplantae</taxon>
        <taxon>Streptophyta</taxon>
        <taxon>Embryophyta</taxon>
        <taxon>Tracheophyta</taxon>
        <taxon>Spermatophyta</taxon>
        <taxon>Magnoliopsida</taxon>
        <taxon>Liliopsida</taxon>
        <taxon>Zingiberales</taxon>
        <taxon>Musaceae</taxon>
        <taxon>Ensete</taxon>
    </lineage>
</organism>
<sequence length="92" mass="10957">MRHHCSICYEYLFDSLEETTVLKCGHTMHSDCLSEMLNHDKYRYCCPICSKSVIDMSKIWRKMDEEVRENIIHCSYTETVGYICIQFFSLVN</sequence>
<dbReference type="EMBL" id="AMZH03029467">
    <property type="protein sequence ID" value="RRT33271.1"/>
    <property type="molecule type" value="Genomic_DNA"/>
</dbReference>
<protein>
    <recommendedName>
        <fullName evidence="2">RING-type domain-containing protein</fullName>
    </recommendedName>
</protein>
<evidence type="ECO:0000313" key="3">
    <source>
        <dbReference type="EMBL" id="RRT33271.1"/>
    </source>
</evidence>
<dbReference type="InterPro" id="IPR013083">
    <property type="entry name" value="Znf_RING/FYVE/PHD"/>
</dbReference>
<accession>A0A426X1E3</accession>
<keyword evidence="1" id="KW-0862">Zinc</keyword>
<feature type="domain" description="RING-type" evidence="2">
    <location>
        <begin position="5"/>
        <end position="50"/>
    </location>
</feature>
<evidence type="ECO:0000313" key="4">
    <source>
        <dbReference type="Proteomes" id="UP000287651"/>
    </source>
</evidence>
<evidence type="ECO:0000259" key="2">
    <source>
        <dbReference type="PROSITE" id="PS50089"/>
    </source>
</evidence>
<dbReference type="GO" id="GO:0016567">
    <property type="term" value="P:protein ubiquitination"/>
    <property type="evidence" value="ECO:0007669"/>
    <property type="project" value="TreeGrafter"/>
</dbReference>
<dbReference type="Gene3D" id="3.30.40.10">
    <property type="entry name" value="Zinc/RING finger domain, C3HC4 (zinc finger)"/>
    <property type="match status" value="1"/>
</dbReference>
<reference evidence="3 4" key="1">
    <citation type="journal article" date="2014" name="Agronomy (Basel)">
        <title>A Draft Genome Sequence for Ensete ventricosum, the Drought-Tolerant Tree Against Hunger.</title>
        <authorList>
            <person name="Harrison J."/>
            <person name="Moore K.A."/>
            <person name="Paszkiewicz K."/>
            <person name="Jones T."/>
            <person name="Grant M."/>
            <person name="Ambacheew D."/>
            <person name="Muzemil S."/>
            <person name="Studholme D.J."/>
        </authorList>
    </citation>
    <scope>NUCLEOTIDE SEQUENCE [LARGE SCALE GENOMIC DNA]</scope>
</reference>
<evidence type="ECO:0000256" key="1">
    <source>
        <dbReference type="PROSITE-ProRule" id="PRU00175"/>
    </source>
</evidence>
<dbReference type="AlphaFoldDB" id="A0A426X1E3"/>
<comment type="caution">
    <text evidence="3">The sequence shown here is derived from an EMBL/GenBank/DDBJ whole genome shotgun (WGS) entry which is preliminary data.</text>
</comment>
<dbReference type="GO" id="GO:0006511">
    <property type="term" value="P:ubiquitin-dependent protein catabolic process"/>
    <property type="evidence" value="ECO:0007669"/>
    <property type="project" value="TreeGrafter"/>
</dbReference>
<keyword evidence="1" id="KW-0479">Metal-binding</keyword>
<dbReference type="GO" id="GO:0008270">
    <property type="term" value="F:zinc ion binding"/>
    <property type="evidence" value="ECO:0007669"/>
    <property type="project" value="UniProtKB-KW"/>
</dbReference>
<name>A0A426X1E3_ENSVE</name>
<dbReference type="PANTHER" id="PTHR21319:SF20">
    <property type="entry name" value="E3 UBIQUITIN-PROTEIN LIGASE MIEL1"/>
    <property type="match status" value="1"/>
</dbReference>
<gene>
    <name evidence="3" type="ORF">B296_00057660</name>
</gene>
<dbReference type="SUPFAM" id="SSF57850">
    <property type="entry name" value="RING/U-box"/>
    <property type="match status" value="1"/>
</dbReference>